<dbReference type="InterPro" id="IPR003441">
    <property type="entry name" value="NAC-dom"/>
</dbReference>
<dbReference type="GO" id="GO:0003677">
    <property type="term" value="F:DNA binding"/>
    <property type="evidence" value="ECO:0007669"/>
    <property type="project" value="UniProtKB-KW"/>
</dbReference>
<sequence length="279" mass="32339">LFFFLFFFSTNMNGLPVGFRFYPTEEELVSFYLQNKLKGERTDIERLIPVVDIYGYNPWDLPQLAGEECPADLEQWFFFTPRQERETRGGRPNRLTAKGYWKATGSPNDIYSSQNNRRIGRRKTMVFYEGRAPNGKKTAWKMNEYKLFDSGPLESGSSSSSASSNLQLRDEISLCRIYKRTKCLRAFDRRPPEAGGGRQLENHPRHQLEINPRHHVVLDEIEVNNNTNSLSGDAITGIINPSQSHTESDNSAYWDMAVDDDQALPIWDWDEFNCFDLWN</sequence>
<evidence type="ECO:0000259" key="5">
    <source>
        <dbReference type="PROSITE" id="PS51005"/>
    </source>
</evidence>
<dbReference type="PANTHER" id="PTHR31744">
    <property type="entry name" value="PROTEIN CUP-SHAPED COTYLEDON 2-RELATED"/>
    <property type="match status" value="1"/>
</dbReference>
<dbReference type="GO" id="GO:0006355">
    <property type="term" value="P:regulation of DNA-templated transcription"/>
    <property type="evidence" value="ECO:0007669"/>
    <property type="project" value="InterPro"/>
</dbReference>
<feature type="non-terminal residue" evidence="6">
    <location>
        <position position="1"/>
    </location>
</feature>
<keyword evidence="1" id="KW-0805">Transcription regulation</keyword>
<reference evidence="7" key="1">
    <citation type="journal article" date="2019" name="Curr. Biol.">
        <title>Genome Sequence of Striga asiatica Provides Insight into the Evolution of Plant Parasitism.</title>
        <authorList>
            <person name="Yoshida S."/>
            <person name="Kim S."/>
            <person name="Wafula E.K."/>
            <person name="Tanskanen J."/>
            <person name="Kim Y.M."/>
            <person name="Honaas L."/>
            <person name="Yang Z."/>
            <person name="Spallek T."/>
            <person name="Conn C.E."/>
            <person name="Ichihashi Y."/>
            <person name="Cheong K."/>
            <person name="Cui S."/>
            <person name="Der J.P."/>
            <person name="Gundlach H."/>
            <person name="Jiao Y."/>
            <person name="Hori C."/>
            <person name="Ishida J.K."/>
            <person name="Kasahara H."/>
            <person name="Kiba T."/>
            <person name="Kim M.S."/>
            <person name="Koo N."/>
            <person name="Laohavisit A."/>
            <person name="Lee Y.H."/>
            <person name="Lumba S."/>
            <person name="McCourt P."/>
            <person name="Mortimer J.C."/>
            <person name="Mutuku J.M."/>
            <person name="Nomura T."/>
            <person name="Sasaki-Sekimoto Y."/>
            <person name="Seto Y."/>
            <person name="Wang Y."/>
            <person name="Wakatake T."/>
            <person name="Sakakibara H."/>
            <person name="Demura T."/>
            <person name="Yamaguchi S."/>
            <person name="Yoneyama K."/>
            <person name="Manabe R.I."/>
            <person name="Nelson D.C."/>
            <person name="Schulman A.H."/>
            <person name="Timko M.P."/>
            <person name="dePamphilis C.W."/>
            <person name="Choi D."/>
            <person name="Shirasu K."/>
        </authorList>
    </citation>
    <scope>NUCLEOTIDE SEQUENCE [LARGE SCALE GENOMIC DNA]</scope>
    <source>
        <strain evidence="7">cv. UVA1</strain>
    </source>
</reference>
<feature type="domain" description="NAC" evidence="5">
    <location>
        <begin position="15"/>
        <end position="180"/>
    </location>
</feature>
<dbReference type="Proteomes" id="UP000325081">
    <property type="component" value="Unassembled WGS sequence"/>
</dbReference>
<evidence type="ECO:0000256" key="3">
    <source>
        <dbReference type="ARBA" id="ARBA00023163"/>
    </source>
</evidence>
<dbReference type="PROSITE" id="PS51005">
    <property type="entry name" value="NAC"/>
    <property type="match status" value="1"/>
</dbReference>
<dbReference type="OrthoDB" id="622307at2759"/>
<keyword evidence="2" id="KW-0238">DNA-binding</keyword>
<evidence type="ECO:0000256" key="4">
    <source>
        <dbReference type="ARBA" id="ARBA00023242"/>
    </source>
</evidence>
<evidence type="ECO:0000313" key="7">
    <source>
        <dbReference type="Proteomes" id="UP000325081"/>
    </source>
</evidence>
<dbReference type="Pfam" id="PF02365">
    <property type="entry name" value="NAM"/>
    <property type="match status" value="1"/>
</dbReference>
<dbReference type="PANTHER" id="PTHR31744:SF220">
    <property type="entry name" value="LOW QUALITY PROTEIN: NAC DOMAIN-CONTAINING PROTEIN 90-LIKE"/>
    <property type="match status" value="1"/>
</dbReference>
<name>A0A5A7PLJ0_STRAF</name>
<gene>
    <name evidence="6" type="ORF">STAS_09897</name>
</gene>
<keyword evidence="3" id="KW-0804">Transcription</keyword>
<dbReference type="SUPFAM" id="SSF101941">
    <property type="entry name" value="NAC domain"/>
    <property type="match status" value="1"/>
</dbReference>
<dbReference type="InterPro" id="IPR036093">
    <property type="entry name" value="NAC_dom_sf"/>
</dbReference>
<keyword evidence="7" id="KW-1185">Reference proteome</keyword>
<proteinExistence type="predicted"/>
<protein>
    <submittedName>
        <fullName evidence="6">NAC domain containing protein 61</fullName>
    </submittedName>
</protein>
<evidence type="ECO:0000256" key="2">
    <source>
        <dbReference type="ARBA" id="ARBA00023125"/>
    </source>
</evidence>
<dbReference type="AlphaFoldDB" id="A0A5A7PLJ0"/>
<evidence type="ECO:0000313" key="6">
    <source>
        <dbReference type="EMBL" id="GER33745.1"/>
    </source>
</evidence>
<dbReference type="Gene3D" id="2.170.150.80">
    <property type="entry name" value="NAC domain"/>
    <property type="match status" value="1"/>
</dbReference>
<comment type="caution">
    <text evidence="6">The sequence shown here is derived from an EMBL/GenBank/DDBJ whole genome shotgun (WGS) entry which is preliminary data.</text>
</comment>
<keyword evidence="4" id="KW-0539">Nucleus</keyword>
<evidence type="ECO:0000256" key="1">
    <source>
        <dbReference type="ARBA" id="ARBA00023015"/>
    </source>
</evidence>
<accession>A0A5A7PLJ0</accession>
<organism evidence="6 7">
    <name type="scientific">Striga asiatica</name>
    <name type="common">Asiatic witchweed</name>
    <name type="synonym">Buchnera asiatica</name>
    <dbReference type="NCBI Taxonomy" id="4170"/>
    <lineage>
        <taxon>Eukaryota</taxon>
        <taxon>Viridiplantae</taxon>
        <taxon>Streptophyta</taxon>
        <taxon>Embryophyta</taxon>
        <taxon>Tracheophyta</taxon>
        <taxon>Spermatophyta</taxon>
        <taxon>Magnoliopsida</taxon>
        <taxon>eudicotyledons</taxon>
        <taxon>Gunneridae</taxon>
        <taxon>Pentapetalae</taxon>
        <taxon>asterids</taxon>
        <taxon>lamiids</taxon>
        <taxon>Lamiales</taxon>
        <taxon>Orobanchaceae</taxon>
        <taxon>Buchnereae</taxon>
        <taxon>Striga</taxon>
    </lineage>
</organism>
<dbReference type="EMBL" id="BKCP01004783">
    <property type="protein sequence ID" value="GER33745.1"/>
    <property type="molecule type" value="Genomic_DNA"/>
</dbReference>